<accession>A0A644TM24</accession>
<dbReference type="InterPro" id="IPR037108">
    <property type="entry name" value="TM1727-like_C_sf"/>
</dbReference>
<evidence type="ECO:0000313" key="3">
    <source>
        <dbReference type="EMBL" id="MPL68018.1"/>
    </source>
</evidence>
<dbReference type="PANTHER" id="PTHR40459:SF1">
    <property type="entry name" value="CONSERVED HYPOTHETICAL ALANINE AND LEUCINE RICH PROTEIN"/>
    <property type="match status" value="1"/>
</dbReference>
<reference evidence="3" key="1">
    <citation type="submission" date="2019-08" db="EMBL/GenBank/DDBJ databases">
        <authorList>
            <person name="Kucharzyk K."/>
            <person name="Murdoch R.W."/>
            <person name="Higgins S."/>
            <person name="Loffler F."/>
        </authorList>
    </citation>
    <scope>NUCLEOTIDE SEQUENCE</scope>
</reference>
<dbReference type="PANTHER" id="PTHR40459">
    <property type="entry name" value="CONSERVED HYPOTHETICAL ALANINE AND LEUCINE RICH PROTEIN"/>
    <property type="match status" value="1"/>
</dbReference>
<evidence type="ECO:0000259" key="2">
    <source>
        <dbReference type="Pfam" id="PF10728"/>
    </source>
</evidence>
<organism evidence="3">
    <name type="scientific">bioreactor metagenome</name>
    <dbReference type="NCBI Taxonomy" id="1076179"/>
    <lineage>
        <taxon>unclassified sequences</taxon>
        <taxon>metagenomes</taxon>
        <taxon>ecological metagenomes</taxon>
    </lineage>
</organism>
<protein>
    <recommendedName>
        <fullName evidence="4">DUF2520 domain-containing protein</fullName>
    </recommendedName>
</protein>
<feature type="domain" description="DUF2520" evidence="2">
    <location>
        <begin position="133"/>
        <end position="257"/>
    </location>
</feature>
<dbReference type="SUPFAM" id="SSF51735">
    <property type="entry name" value="NAD(P)-binding Rossmann-fold domains"/>
    <property type="match status" value="1"/>
</dbReference>
<feature type="domain" description="Putative oxidoreductase/dehydrogenase Rossmann-like" evidence="1">
    <location>
        <begin position="2"/>
        <end position="115"/>
    </location>
</feature>
<dbReference type="InterPro" id="IPR036291">
    <property type="entry name" value="NAD(P)-bd_dom_sf"/>
</dbReference>
<dbReference type="InterPro" id="IPR019665">
    <property type="entry name" value="OxRdtase/DH_put_Rossmann_dom"/>
</dbReference>
<dbReference type="AlphaFoldDB" id="A0A644TM24"/>
<dbReference type="Gene3D" id="3.40.50.720">
    <property type="entry name" value="NAD(P)-binding Rossmann-like Domain"/>
    <property type="match status" value="1"/>
</dbReference>
<comment type="caution">
    <text evidence="3">The sequence shown here is derived from an EMBL/GenBank/DDBJ whole genome shotgun (WGS) entry which is preliminary data.</text>
</comment>
<dbReference type="Pfam" id="PF10727">
    <property type="entry name" value="Rossmann-like"/>
    <property type="match status" value="1"/>
</dbReference>
<name>A0A644TM24_9ZZZZ</name>
<evidence type="ECO:0000259" key="1">
    <source>
        <dbReference type="Pfam" id="PF10727"/>
    </source>
</evidence>
<dbReference type="Pfam" id="PF10728">
    <property type="entry name" value="DUF2520"/>
    <property type="match status" value="1"/>
</dbReference>
<evidence type="ECO:0008006" key="4">
    <source>
        <dbReference type="Google" id="ProtNLM"/>
    </source>
</evidence>
<gene>
    <name evidence="3" type="ORF">SDC9_13722</name>
</gene>
<dbReference type="SUPFAM" id="SSF48179">
    <property type="entry name" value="6-phosphogluconate dehydrogenase C-terminal domain-like"/>
    <property type="match status" value="1"/>
</dbReference>
<dbReference type="Gene3D" id="1.10.1040.20">
    <property type="entry name" value="ProC-like, C-terminal domain"/>
    <property type="match status" value="1"/>
</dbReference>
<proteinExistence type="predicted"/>
<dbReference type="InterPro" id="IPR018931">
    <property type="entry name" value="DUF2520"/>
</dbReference>
<sequence length="284" mass="31805">MKIGFVGAGKAGFTLGKYFKEKGANVTGYYSRSLESAKEAAVFTNTKYFETLEQVLLASDTLFLTVPDTTIEIVWNNLKAMPIQNKIICHCSGMQSSAVFDGIEQRQAFGYSVHPLFAIYSKQSSYKEIAQAVFTIEGNDQYLHTLKQFIEQLGNLVNIITPEQKIKYHGAAVFLSNHVTAIAHIGSKLLNECGFEDEFVKISLKTLFLNQCKAIAEVGPAKALTGPVERNDLSTMKKHMECFGENETRLYAILSKQLIEIAKEKHTDSDYSAMELFIKKELER</sequence>
<dbReference type="InterPro" id="IPR008927">
    <property type="entry name" value="6-PGluconate_DH-like_C_sf"/>
</dbReference>
<dbReference type="EMBL" id="VSSQ01000039">
    <property type="protein sequence ID" value="MPL68018.1"/>
    <property type="molecule type" value="Genomic_DNA"/>
</dbReference>